<proteinExistence type="predicted"/>
<sequence>MTDGRVGQQALQIILEDGRVGTQNQRAGTCAADDPEPLLSAGQRRPHSCHEKHPGLDHGRRVQIRRHGCRGGHCVGQPEMEGELGAFGQCPDQNQGQQHRVQSVGANRISGCQHPVQVITACHVAEDHHAGQQRQPPRTGDHQRHVSAAPCIGAVVPVADQQEREQAGQLPEKHDLNQIAGHHQAEHGAHESQEKREETRYRIIWRHVVAGIERDQRTNAQHQHRKQPGEAVDTQNEVHPQARQPEVLFANNAAVGDLREPQCHLDSADEGDQTGQKRFCVTRVVRQKGRQTAADERQKQ</sequence>
<name>A0A3M3X3G6_PSEA0</name>
<gene>
    <name evidence="2" type="ORF">ALQ39_05768</name>
</gene>
<protein>
    <submittedName>
        <fullName evidence="2">Uncharacterized protein</fullName>
    </submittedName>
</protein>
<evidence type="ECO:0000313" key="3">
    <source>
        <dbReference type="Proteomes" id="UP000275613"/>
    </source>
</evidence>
<reference evidence="2 3" key="1">
    <citation type="submission" date="2018-08" db="EMBL/GenBank/DDBJ databases">
        <title>Recombination of ecologically and evolutionarily significant loci maintains genetic cohesion in the Pseudomonas syringae species complex.</title>
        <authorList>
            <person name="Dillon M."/>
            <person name="Thakur S."/>
            <person name="Almeida R.N.D."/>
            <person name="Weir B.S."/>
            <person name="Guttman D.S."/>
        </authorList>
    </citation>
    <scope>NUCLEOTIDE SEQUENCE [LARGE SCALE GENOMIC DNA]</scope>
    <source>
        <strain evidence="2 3">ICMP 4316</strain>
    </source>
</reference>
<evidence type="ECO:0000256" key="1">
    <source>
        <dbReference type="SAM" id="MobiDB-lite"/>
    </source>
</evidence>
<dbReference type="EMBL" id="RBPV01000075">
    <property type="protein sequence ID" value="RMO64568.1"/>
    <property type="molecule type" value="Genomic_DNA"/>
</dbReference>
<accession>A0A3M3X3G6</accession>
<evidence type="ECO:0000313" key="2">
    <source>
        <dbReference type="EMBL" id="RMO64568.1"/>
    </source>
</evidence>
<feature type="compositionally biased region" description="Basic and acidic residues" evidence="1">
    <location>
        <begin position="48"/>
        <end position="58"/>
    </location>
</feature>
<feature type="region of interest" description="Disordered" evidence="1">
    <location>
        <begin position="216"/>
        <end position="239"/>
    </location>
</feature>
<comment type="caution">
    <text evidence="2">The sequence shown here is derived from an EMBL/GenBank/DDBJ whole genome shotgun (WGS) entry which is preliminary data.</text>
</comment>
<dbReference type="Proteomes" id="UP000275613">
    <property type="component" value="Unassembled WGS sequence"/>
</dbReference>
<organism evidence="2 3">
    <name type="scientific">Pseudomonas amygdali pv. eriobotryae</name>
    <dbReference type="NCBI Taxonomy" id="129137"/>
    <lineage>
        <taxon>Bacteria</taxon>
        <taxon>Pseudomonadati</taxon>
        <taxon>Pseudomonadota</taxon>
        <taxon>Gammaproteobacteria</taxon>
        <taxon>Pseudomonadales</taxon>
        <taxon>Pseudomonadaceae</taxon>
        <taxon>Pseudomonas</taxon>
        <taxon>Pseudomonas amygdali</taxon>
    </lineage>
</organism>
<dbReference type="AlphaFoldDB" id="A0A3M3X3G6"/>
<feature type="region of interest" description="Disordered" evidence="1">
    <location>
        <begin position="26"/>
        <end position="58"/>
    </location>
</feature>